<evidence type="ECO:0000313" key="2">
    <source>
        <dbReference type="Proteomes" id="UP000612282"/>
    </source>
</evidence>
<evidence type="ECO:0000313" key="1">
    <source>
        <dbReference type="EMBL" id="GID59444.1"/>
    </source>
</evidence>
<dbReference type="RefSeq" id="WP_203805545.1">
    <property type="nucleotide sequence ID" value="NZ_BAAAQE010000112.1"/>
</dbReference>
<comment type="caution">
    <text evidence="1">The sequence shown here is derived from an EMBL/GenBank/DDBJ whole genome shotgun (WGS) entry which is preliminary data.</text>
</comment>
<proteinExistence type="predicted"/>
<reference evidence="1 2" key="1">
    <citation type="submission" date="2021-01" db="EMBL/GenBank/DDBJ databases">
        <title>Whole genome shotgun sequence of Actinoplanes couchii NBRC 106145.</title>
        <authorList>
            <person name="Komaki H."/>
            <person name="Tamura T."/>
        </authorList>
    </citation>
    <scope>NUCLEOTIDE SEQUENCE [LARGE SCALE GENOMIC DNA]</scope>
    <source>
        <strain evidence="1 2">NBRC 106145</strain>
    </source>
</reference>
<dbReference type="Proteomes" id="UP000612282">
    <property type="component" value="Unassembled WGS sequence"/>
</dbReference>
<gene>
    <name evidence="1" type="ORF">Aco03nite_078480</name>
</gene>
<name>A0ABQ3XLP8_9ACTN</name>
<dbReference type="EMBL" id="BOMG01000097">
    <property type="protein sequence ID" value="GID59444.1"/>
    <property type="molecule type" value="Genomic_DNA"/>
</dbReference>
<keyword evidence="2" id="KW-1185">Reference proteome</keyword>
<accession>A0ABQ3XLP8</accession>
<sequence>MGSDAELYVFDYHRYRTEVVAALVDLLRTGEPGDYLTGFLRAAEPRFDQLRDRIVAGLGVQPADLARHCTYLGADLRYLHGEPRVDQRNTLTCVSASCPERDRCVLHRQRNAVEHLNVLYEALVWRRCLDRPRFVGRTFIPFTYDPLLDDLGVPAGDRLGRLLAALGTRGAVFGYTFGTTEGVHGWLTGDETAELASLLDALPLPRFAPTYEKMDELHTVSRQGGGPPWLGLSLAFVRTVATIAAAEGRAVLWGNDVGLDDWVGYLLD</sequence>
<organism evidence="1 2">
    <name type="scientific">Actinoplanes couchii</name>
    <dbReference type="NCBI Taxonomy" id="403638"/>
    <lineage>
        <taxon>Bacteria</taxon>
        <taxon>Bacillati</taxon>
        <taxon>Actinomycetota</taxon>
        <taxon>Actinomycetes</taxon>
        <taxon>Micromonosporales</taxon>
        <taxon>Micromonosporaceae</taxon>
        <taxon>Actinoplanes</taxon>
    </lineage>
</organism>
<protein>
    <submittedName>
        <fullName evidence="1">Uncharacterized protein</fullName>
    </submittedName>
</protein>